<protein>
    <submittedName>
        <fullName evidence="1">Uncharacterized protein</fullName>
    </submittedName>
</protein>
<organism evidence="1 2">
    <name type="scientific">Granulibacter bethesdensis</name>
    <dbReference type="NCBI Taxonomy" id="364410"/>
    <lineage>
        <taxon>Bacteria</taxon>
        <taxon>Pseudomonadati</taxon>
        <taxon>Pseudomonadota</taxon>
        <taxon>Alphaproteobacteria</taxon>
        <taxon>Acetobacterales</taxon>
        <taxon>Acetobacteraceae</taxon>
        <taxon>Granulibacter</taxon>
    </lineage>
</organism>
<evidence type="ECO:0000313" key="1">
    <source>
        <dbReference type="EMBL" id="APH54426.1"/>
    </source>
</evidence>
<dbReference type="EMBL" id="CP018191">
    <property type="protein sequence ID" value="APH54426.1"/>
    <property type="molecule type" value="Genomic_DNA"/>
</dbReference>
<accession>A0AAC9P8C3</accession>
<dbReference type="AlphaFoldDB" id="A0AAC9P8C3"/>
<proteinExistence type="predicted"/>
<reference evidence="2" key="1">
    <citation type="submission" date="2016-11" db="EMBL/GenBank/DDBJ databases">
        <title>Comparative genomic and phenotypic analysis of Granulibacter bethesdensis clinical isolates from patients with chronic granulomatous disease.</title>
        <authorList>
            <person name="Zarember K.A."/>
            <person name="Porcella S.F."/>
            <person name="Chu J."/>
            <person name="Ding L."/>
            <person name="Dahlstrom E."/>
            <person name="Barbian K."/>
            <person name="Martens C."/>
            <person name="Sykora L."/>
            <person name="Kramer S."/>
            <person name="Pettinato A.M."/>
            <person name="Hong H."/>
            <person name="Wald G."/>
            <person name="Berg L.J."/>
            <person name="Rogge L.S."/>
            <person name="Greenberg D.E."/>
            <person name="Falcone E.L."/>
            <person name="Neves J.F."/>
            <person name="Simoes M.J."/>
            <person name="Casal M."/>
            <person name="Rodriguez-Lopez F.C."/>
            <person name="Zelazny A."/>
            <person name="Gallin J.I."/>
            <person name="Holland S.M."/>
        </authorList>
    </citation>
    <scope>NUCLEOTIDE SEQUENCE [LARGE SCALE GENOMIC DNA]</scope>
    <source>
        <strain evidence="2">NIH9.1</strain>
    </source>
</reference>
<evidence type="ECO:0000313" key="2">
    <source>
        <dbReference type="Proteomes" id="UP000182373"/>
    </source>
</evidence>
<dbReference type="Proteomes" id="UP000182373">
    <property type="component" value="Chromosome"/>
</dbReference>
<gene>
    <name evidence="1" type="ORF">GbCGDNIH9_8501</name>
</gene>
<name>A0AAC9P8C3_9PROT</name>
<sequence length="41" mass="4068">MSGKGNVGPVKAAGNGKGLHRQLCSISGLTPVNTITLGTCE</sequence>